<reference evidence="5" key="1">
    <citation type="journal article" date="2015" name="Nature">
        <title>Complex archaea that bridge the gap between prokaryotes and eukaryotes.</title>
        <authorList>
            <person name="Spang A."/>
            <person name="Saw J.H."/>
            <person name="Jorgensen S.L."/>
            <person name="Zaremba-Niedzwiedzka K."/>
            <person name="Martijn J."/>
            <person name="Lind A.E."/>
            <person name="van Eijk R."/>
            <person name="Schleper C."/>
            <person name="Guy L."/>
            <person name="Ettema T.J."/>
        </authorList>
    </citation>
    <scope>NUCLEOTIDE SEQUENCE</scope>
</reference>
<dbReference type="PRINTS" id="PR00147">
    <property type="entry name" value="DNAPHOTLYASE"/>
</dbReference>
<dbReference type="SUPFAM" id="SSF48173">
    <property type="entry name" value="Cryptochrome/photolyase FAD-binding domain"/>
    <property type="match status" value="1"/>
</dbReference>
<dbReference type="GO" id="GO:0003677">
    <property type="term" value="F:DNA binding"/>
    <property type="evidence" value="ECO:0007669"/>
    <property type="project" value="TreeGrafter"/>
</dbReference>
<proteinExistence type="predicted"/>
<accession>A0A0F9LPH7</accession>
<sequence>IYAWKNSESAKEQWISGNTRERFVNANMKEISQTGFMSNRGRQNVASFWAKELEQDWRIGAAYFESLLIDYDVHSNWGNWMYNSGVGNDPRDRKFNIRNQAERYDTQGKFQDLWLEERLF</sequence>
<keyword evidence="2" id="KW-0285">Flavoprotein</keyword>
<comment type="caution">
    <text evidence="5">The sequence shown here is derived from an EMBL/GenBank/DDBJ whole genome shotgun (WGS) entry which is preliminary data.</text>
</comment>
<feature type="domain" description="Cryptochrome/DNA photolyase FAD-binding" evidence="4">
    <location>
        <begin position="4"/>
        <end position="117"/>
    </location>
</feature>
<evidence type="ECO:0000256" key="2">
    <source>
        <dbReference type="ARBA" id="ARBA00022630"/>
    </source>
</evidence>
<dbReference type="GO" id="GO:0003904">
    <property type="term" value="F:deoxyribodipyrimidine photo-lyase activity"/>
    <property type="evidence" value="ECO:0007669"/>
    <property type="project" value="TreeGrafter"/>
</dbReference>
<feature type="non-terminal residue" evidence="5">
    <location>
        <position position="1"/>
    </location>
</feature>
<evidence type="ECO:0000313" key="5">
    <source>
        <dbReference type="EMBL" id="KKM89116.1"/>
    </source>
</evidence>
<dbReference type="AlphaFoldDB" id="A0A0F9LPH7"/>
<dbReference type="InterPro" id="IPR002081">
    <property type="entry name" value="Cryptochrome/DNA_photolyase_1"/>
</dbReference>
<dbReference type="EMBL" id="LAZR01006868">
    <property type="protein sequence ID" value="KKM89116.1"/>
    <property type="molecule type" value="Genomic_DNA"/>
</dbReference>
<protein>
    <recommendedName>
        <fullName evidence="4">Cryptochrome/DNA photolyase FAD-binding domain-containing protein</fullName>
    </recommendedName>
</protein>
<comment type="cofactor">
    <cofactor evidence="1">
        <name>FAD</name>
        <dbReference type="ChEBI" id="CHEBI:57692"/>
    </cofactor>
</comment>
<dbReference type="Pfam" id="PF03441">
    <property type="entry name" value="FAD_binding_7"/>
    <property type="match status" value="1"/>
</dbReference>
<evidence type="ECO:0000256" key="1">
    <source>
        <dbReference type="ARBA" id="ARBA00001974"/>
    </source>
</evidence>
<dbReference type="InterPro" id="IPR036134">
    <property type="entry name" value="Crypto/Photolyase_FAD-like_sf"/>
</dbReference>
<dbReference type="PANTHER" id="PTHR11455:SF22">
    <property type="entry name" value="CRYPTOCHROME DASH"/>
    <property type="match status" value="1"/>
</dbReference>
<dbReference type="InterPro" id="IPR005101">
    <property type="entry name" value="Cryptochr/Photolyase_FAD-bd"/>
</dbReference>
<dbReference type="PANTHER" id="PTHR11455">
    <property type="entry name" value="CRYPTOCHROME"/>
    <property type="match status" value="1"/>
</dbReference>
<name>A0A0F9LPH7_9ZZZZ</name>
<evidence type="ECO:0000259" key="4">
    <source>
        <dbReference type="Pfam" id="PF03441"/>
    </source>
</evidence>
<gene>
    <name evidence="5" type="ORF">LCGC14_1251940</name>
</gene>
<keyword evidence="3" id="KW-0274">FAD</keyword>
<evidence type="ECO:0000256" key="3">
    <source>
        <dbReference type="ARBA" id="ARBA00022827"/>
    </source>
</evidence>
<dbReference type="GO" id="GO:0000719">
    <property type="term" value="P:photoreactive repair"/>
    <property type="evidence" value="ECO:0007669"/>
    <property type="project" value="TreeGrafter"/>
</dbReference>
<organism evidence="5">
    <name type="scientific">marine sediment metagenome</name>
    <dbReference type="NCBI Taxonomy" id="412755"/>
    <lineage>
        <taxon>unclassified sequences</taxon>
        <taxon>metagenomes</taxon>
        <taxon>ecological metagenomes</taxon>
    </lineage>
</organism>
<dbReference type="Gene3D" id="1.10.579.10">
    <property type="entry name" value="DNA Cyclobutane Dipyrimidine Photolyase, subunit A, domain 3"/>
    <property type="match status" value="1"/>
</dbReference>
<dbReference type="GO" id="GO:0071949">
    <property type="term" value="F:FAD binding"/>
    <property type="evidence" value="ECO:0007669"/>
    <property type="project" value="TreeGrafter"/>
</dbReference>